<dbReference type="InterPro" id="IPR012767">
    <property type="entry name" value="Trehalose_TreY"/>
</dbReference>
<dbReference type="PANTHER" id="PTHR32438:SF5">
    <property type="entry name" value="4-ALPHA-GLUCANOTRANSFERASE DPE1, CHLOROPLASTIC_AMYLOPLASTIC"/>
    <property type="match status" value="1"/>
</dbReference>
<comment type="caution">
    <text evidence="12">The sequence shown here is derived from an EMBL/GenBank/DDBJ whole genome shotgun (WGS) entry which is preliminary data.</text>
</comment>
<dbReference type="Gene3D" id="3.20.20.80">
    <property type="entry name" value="Glycosidases"/>
    <property type="match status" value="2"/>
</dbReference>
<dbReference type="Pfam" id="PF02446">
    <property type="entry name" value="Glyco_hydro_77"/>
    <property type="match status" value="1"/>
</dbReference>
<keyword evidence="5 10" id="KW-0328">Glycosyltransferase</keyword>
<comment type="similarity">
    <text evidence="2 10">Belongs to the disproportionating enzyme family.</text>
</comment>
<protein>
    <recommendedName>
        <fullName evidence="4 10">4-alpha-glucanotransferase</fullName>
        <ecNumber evidence="3 10">2.4.1.25</ecNumber>
    </recommendedName>
    <alternativeName>
        <fullName evidence="8 10">Amylomaltase</fullName>
    </alternativeName>
    <alternativeName>
        <fullName evidence="9 10">Disproportionating enzyme</fullName>
    </alternativeName>
</protein>
<dbReference type="InterPro" id="IPR003385">
    <property type="entry name" value="Glyco_hydro_77"/>
</dbReference>
<dbReference type="NCBIfam" id="TIGR00217">
    <property type="entry name" value="malQ"/>
    <property type="match status" value="1"/>
</dbReference>
<dbReference type="InterPro" id="IPR006047">
    <property type="entry name" value="GH13_cat_dom"/>
</dbReference>
<feature type="domain" description="Glycosyl hydrolase family 13 catalytic" evidence="11">
    <location>
        <begin position="10"/>
        <end position="734"/>
    </location>
</feature>
<evidence type="ECO:0000256" key="7">
    <source>
        <dbReference type="ARBA" id="ARBA00023277"/>
    </source>
</evidence>
<dbReference type="CDD" id="cd11336">
    <property type="entry name" value="AmyAc_MTSase"/>
    <property type="match status" value="1"/>
</dbReference>
<keyword evidence="7 10" id="KW-0119">Carbohydrate metabolism</keyword>
<dbReference type="SUPFAM" id="SSF51445">
    <property type="entry name" value="(Trans)glycosidases"/>
    <property type="match status" value="2"/>
</dbReference>
<sequence length="1347" mass="153815">MRNNMFDPVSTYRIQFHKDFTFKQLNEIVPYLQGLGIKTLYASPIFEATPGSTHGYDVTDPLNINPEIGTLDELREISTQLKQSGISWLQDIVPNHMAYHPNNKWLMDVLENGKDSKYASYFDIGWDSDVYSGRIMVPFLGIPFEEAIKQKQIQLIKKDGRFWFDYYGQQYPVQVDEAEKTTSAEIEAINNNPEQLKKLSDKQAYQLCHWQETDKQINFRRFFTVNGLICLNIQNQEVFDHYHQLIKQLLNEGVFQGLRVDHIDGLYDPEGYLQQLRELAGAETYITVEKILEAGEPFPKIWPVQGNTGYDFLAIVNNVFTNAQNEQAFTDYYQKLTGTKTDIEQSTLEKKAFILQQHMAGELENLFQLYKSLELPIDPKVSDEQLKEAIAQLLIHCPVYRYYGNAMPLSDDESSAISDLITSAAQAHPELGGAFNLLRTAMLDRTNKGDADYNGRALRFYQRCMQFTGPIMAKGVEDTLMYNYNRFIGHNEVGDSPAAFGLSSEEFHQLMLERQHYWSLSLNGTSTHDTKRGEDVRARLNALTDMPEEWLKLVKQWRKESAKLKTNNAPDGNDEYFIYQTILGAHPMPQSGDDNFAQRLQDYLIKALREGKQNSDWATPNEAYEDAVKSFIAKLLNKKSSFTKSFKNFHQRVADYGIINSLAQVLLKFTCPGIPDIYQGCELWDLSMVDPDNRRQVDYQLRDQYLAKIDDTGNNWKQLWQNRYNGEIKITLTRQLLNIRNEGSKVFTDGNYLPLATTGRYKDNILAFARQLGKSWYVTIVPLHLAAIGADGTDPCAIDWRDTAVTLPNAAPGTWTNILTGDHGYTSENLSVSKLLCALPVALLKLEKPTDRGAGLLLHVTSLPSAFGVGDIGPQAHQFIDFLYNSGQQYWQMLPVNPVDKGAGYSPYSATSSIAGNTLLISPELMVTDGWLGKSDIEGINLPSTSRADLYSAMEIKTALFDKAWRKFIEAAPSKKKDFEAFKLKEDWWLDDFALYQVSKQNNKDKPWYEWPKPIRNREVSALEKTKKQNATAIEKEKWLQYLFSQQWQSLKNYADKKGVVLFGDMPFYISYDSVDVWSNPELFKLDKEGRIQGVAGVPPDYFSAEGQLWGMPVYHWDILKEQKYKWWLQRIRKNLEYFDLIRLDHFRAFSDYWEVPGGETTAITGKWQPGPGVDFFKVIKNELGDLPFVAEDLGEIDEPVYQLRDEFGLPGMRVLQFAFGGETPVSDHIPHNFTQNSFAYTGTHDNNTLKGWFMQDADAVAKTAIREYTGQKITEKNICDVLIRQCFASVAKVAILPVQDVLELDGASRMNVPSSASGNWGWQLNGDELNKTVSTRLLKLTKNFNR</sequence>
<evidence type="ECO:0000256" key="9">
    <source>
        <dbReference type="ARBA" id="ARBA00031501"/>
    </source>
</evidence>
<evidence type="ECO:0000313" key="13">
    <source>
        <dbReference type="Proteomes" id="UP000242687"/>
    </source>
</evidence>
<evidence type="ECO:0000259" key="11">
    <source>
        <dbReference type="SMART" id="SM00642"/>
    </source>
</evidence>
<evidence type="ECO:0000256" key="3">
    <source>
        <dbReference type="ARBA" id="ARBA00012560"/>
    </source>
</evidence>
<dbReference type="EC" id="2.4.1.25" evidence="3 10"/>
<dbReference type="SMART" id="SM00642">
    <property type="entry name" value="Aamy"/>
    <property type="match status" value="1"/>
</dbReference>
<evidence type="ECO:0000256" key="5">
    <source>
        <dbReference type="ARBA" id="ARBA00022676"/>
    </source>
</evidence>
<keyword evidence="13" id="KW-1185">Reference proteome</keyword>
<dbReference type="Gene3D" id="1.10.150.200">
    <property type="entry name" value="Maltooligosyl trehalose synthase, domain 3"/>
    <property type="match status" value="1"/>
</dbReference>
<dbReference type="Gene3D" id="3.30.1590.10">
    <property type="entry name" value="Maltooligosyl trehalose synthase, domain 2"/>
    <property type="match status" value="1"/>
</dbReference>
<gene>
    <name evidence="12" type="ORF">CLV57_1523</name>
</gene>
<evidence type="ECO:0000256" key="4">
    <source>
        <dbReference type="ARBA" id="ARBA00020295"/>
    </source>
</evidence>
<dbReference type="GO" id="GO:0005975">
    <property type="term" value="P:carbohydrate metabolic process"/>
    <property type="evidence" value="ECO:0007669"/>
    <property type="project" value="InterPro"/>
</dbReference>
<accession>A0A2H9VUK1</accession>
<reference evidence="12 13" key="1">
    <citation type="submission" date="2017-11" db="EMBL/GenBank/DDBJ databases">
        <title>Genomic Encyclopedia of Archaeal and Bacterial Type Strains, Phase II (KMG-II): From Individual Species to Whole Genera.</title>
        <authorList>
            <person name="Goeker M."/>
        </authorList>
    </citation>
    <scope>NUCLEOTIDE SEQUENCE [LARGE SCALE GENOMIC DNA]</scope>
    <source>
        <strain evidence="12 13">DSM 28175</strain>
    </source>
</reference>
<evidence type="ECO:0000256" key="8">
    <source>
        <dbReference type="ARBA" id="ARBA00031423"/>
    </source>
</evidence>
<dbReference type="EMBL" id="PGFJ01000001">
    <property type="protein sequence ID" value="PJJ84510.1"/>
    <property type="molecule type" value="Genomic_DNA"/>
</dbReference>
<dbReference type="Pfam" id="PF00128">
    <property type="entry name" value="Alpha-amylase"/>
    <property type="match status" value="1"/>
</dbReference>
<dbReference type="InterPro" id="IPR017853">
    <property type="entry name" value="GH"/>
</dbReference>
<organism evidence="12 13">
    <name type="scientific">Mucilaginibacter auburnensis</name>
    <dbReference type="NCBI Taxonomy" id="1457233"/>
    <lineage>
        <taxon>Bacteria</taxon>
        <taxon>Pseudomonadati</taxon>
        <taxon>Bacteroidota</taxon>
        <taxon>Sphingobacteriia</taxon>
        <taxon>Sphingobacteriales</taxon>
        <taxon>Sphingobacteriaceae</taxon>
        <taxon>Mucilaginibacter</taxon>
    </lineage>
</organism>
<dbReference type="GO" id="GO:0004134">
    <property type="term" value="F:4-alpha-glucanotransferase activity"/>
    <property type="evidence" value="ECO:0007669"/>
    <property type="project" value="UniProtKB-EC"/>
</dbReference>
<dbReference type="InterPro" id="IPR013797">
    <property type="entry name" value="Maltooligo_trehalose_synth_4"/>
</dbReference>
<name>A0A2H9VUK1_9SPHI</name>
<evidence type="ECO:0000313" key="12">
    <source>
        <dbReference type="EMBL" id="PJJ84510.1"/>
    </source>
</evidence>
<evidence type="ECO:0000256" key="2">
    <source>
        <dbReference type="ARBA" id="ARBA00005684"/>
    </source>
</evidence>
<dbReference type="Proteomes" id="UP000242687">
    <property type="component" value="Unassembled WGS sequence"/>
</dbReference>
<dbReference type="Gene3D" id="1.10.10.470">
    <property type="entry name" value="Maltooligosyl trehalose synthase, domain 4"/>
    <property type="match status" value="1"/>
</dbReference>
<comment type="catalytic activity">
    <reaction evidence="1 10">
        <text>Transfers a segment of a (1-&gt;4)-alpha-D-glucan to a new position in an acceptor, which may be glucose or a (1-&gt;4)-alpha-D-glucan.</text>
        <dbReference type="EC" id="2.4.1.25"/>
    </reaction>
</comment>
<evidence type="ECO:0000256" key="10">
    <source>
        <dbReference type="RuleBase" id="RU361207"/>
    </source>
</evidence>
<dbReference type="PANTHER" id="PTHR32438">
    <property type="entry name" value="4-ALPHA-GLUCANOTRANSFERASE DPE1, CHLOROPLASTIC/AMYLOPLASTIC"/>
    <property type="match status" value="1"/>
</dbReference>
<keyword evidence="6 10" id="KW-0808">Transferase</keyword>
<evidence type="ECO:0000256" key="1">
    <source>
        <dbReference type="ARBA" id="ARBA00000439"/>
    </source>
</evidence>
<evidence type="ECO:0000256" key="6">
    <source>
        <dbReference type="ARBA" id="ARBA00022679"/>
    </source>
</evidence>
<dbReference type="NCBIfam" id="NF011080">
    <property type="entry name" value="PRK14508.1-3"/>
    <property type="match status" value="1"/>
</dbReference>
<dbReference type="NCBIfam" id="TIGR02401">
    <property type="entry name" value="trehalose_TreY"/>
    <property type="match status" value="1"/>
</dbReference>
<proteinExistence type="inferred from homology"/>